<proteinExistence type="inferred from homology"/>
<evidence type="ECO:0000256" key="3">
    <source>
        <dbReference type="ARBA" id="ARBA00048432"/>
    </source>
</evidence>
<dbReference type="Gene3D" id="3.40.50.300">
    <property type="entry name" value="P-loop containing nucleotide triphosphate hydrolases"/>
    <property type="match status" value="1"/>
</dbReference>
<dbReference type="AlphaFoldDB" id="A0AA85J2R5"/>
<dbReference type="GO" id="GO:0017116">
    <property type="term" value="F:single-stranded DNA helicase activity"/>
    <property type="evidence" value="ECO:0007669"/>
    <property type="project" value="TreeGrafter"/>
</dbReference>
<keyword evidence="4" id="KW-0238">DNA-binding</keyword>
<dbReference type="SUPFAM" id="SSF52540">
    <property type="entry name" value="P-loop containing nucleoside triphosphate hydrolases"/>
    <property type="match status" value="1"/>
</dbReference>
<dbReference type="PANTHER" id="PTHR11630:SF42">
    <property type="entry name" value="DNA REPLICATION LICENSING FACTOR MCM5"/>
    <property type="match status" value="1"/>
</dbReference>
<keyword evidence="5" id="KW-0732">Signal</keyword>
<dbReference type="GO" id="GO:0016787">
    <property type="term" value="F:hydrolase activity"/>
    <property type="evidence" value="ECO:0007669"/>
    <property type="project" value="UniProtKB-KW"/>
</dbReference>
<dbReference type="SMART" id="SM00350">
    <property type="entry name" value="MCM"/>
    <property type="match status" value="1"/>
</dbReference>
<dbReference type="GO" id="GO:0003697">
    <property type="term" value="F:single-stranded DNA binding"/>
    <property type="evidence" value="ECO:0007669"/>
    <property type="project" value="TreeGrafter"/>
</dbReference>
<dbReference type="WBParaSite" id="TREG1_140380.2">
    <property type="protein sequence ID" value="TREG1_140380.2"/>
    <property type="gene ID" value="TREG1_140380"/>
</dbReference>
<comment type="similarity">
    <text evidence="1 4">Belongs to the MCM family.</text>
</comment>
<dbReference type="PRINTS" id="PR01661">
    <property type="entry name" value="MCMPROTEIN5"/>
</dbReference>
<evidence type="ECO:0000313" key="8">
    <source>
        <dbReference type="Proteomes" id="UP000050795"/>
    </source>
</evidence>
<evidence type="ECO:0000259" key="6">
    <source>
        <dbReference type="Pfam" id="PF17855"/>
    </source>
</evidence>
<dbReference type="PANTHER" id="PTHR11630">
    <property type="entry name" value="DNA REPLICATION LICENSING FACTOR MCM FAMILY MEMBER"/>
    <property type="match status" value="1"/>
</dbReference>
<keyword evidence="4" id="KW-0539">Nucleus</keyword>
<comment type="function">
    <text evidence="4">Acts as component of the MCM2-7 complex (MCM complex) which is the replicative helicase essential for 'once per cell cycle' DNA replication initiation and elongation in eukaryotic cells. The active ATPase sites in the MCM2-7 ring are formed through the interaction surfaces of two neighboring subunits such that a critical structure of a conserved arginine finger motif is provided in trans relative to the ATP-binding site of the Walker A box of the adjacent subunit. The six ATPase active sites, however, are likely to contribute differentially to the complex helicase activity.</text>
</comment>
<dbReference type="GO" id="GO:0006270">
    <property type="term" value="P:DNA replication initiation"/>
    <property type="evidence" value="ECO:0007669"/>
    <property type="project" value="UniProtKB-UniRule"/>
</dbReference>
<dbReference type="InterPro" id="IPR027417">
    <property type="entry name" value="P-loop_NTPase"/>
</dbReference>
<evidence type="ECO:0000256" key="5">
    <source>
        <dbReference type="SAM" id="SignalP"/>
    </source>
</evidence>
<evidence type="ECO:0000256" key="1">
    <source>
        <dbReference type="ARBA" id="ARBA00008010"/>
    </source>
</evidence>
<feature type="domain" description="MCM5 C-terminal" evidence="7">
    <location>
        <begin position="203"/>
        <end position="261"/>
    </location>
</feature>
<keyword evidence="4" id="KW-0067">ATP-binding</keyword>
<dbReference type="GO" id="GO:0005524">
    <property type="term" value="F:ATP binding"/>
    <property type="evidence" value="ECO:0007669"/>
    <property type="project" value="UniProtKB-UniRule"/>
</dbReference>
<comment type="catalytic activity">
    <reaction evidence="3">
        <text>ATP + H2O = ADP + phosphate + H(+)</text>
        <dbReference type="Rhea" id="RHEA:13065"/>
        <dbReference type="ChEBI" id="CHEBI:15377"/>
        <dbReference type="ChEBI" id="CHEBI:15378"/>
        <dbReference type="ChEBI" id="CHEBI:30616"/>
        <dbReference type="ChEBI" id="CHEBI:43474"/>
        <dbReference type="ChEBI" id="CHEBI:456216"/>
        <dbReference type="EC" id="3.6.4.12"/>
    </reaction>
    <physiologicalReaction direction="left-to-right" evidence="3">
        <dbReference type="Rhea" id="RHEA:13066"/>
    </physiologicalReaction>
</comment>
<evidence type="ECO:0000256" key="4">
    <source>
        <dbReference type="RuleBase" id="RU368063"/>
    </source>
</evidence>
<keyword evidence="2 4" id="KW-0131">Cell cycle</keyword>
<dbReference type="Proteomes" id="UP000050795">
    <property type="component" value="Unassembled WGS sequence"/>
</dbReference>
<keyword evidence="4" id="KW-0547">Nucleotide-binding</keyword>
<comment type="subunit">
    <text evidence="4">Component of the MCM2-7 complex.</text>
</comment>
<dbReference type="GO" id="GO:0043138">
    <property type="term" value="F:3'-5' DNA helicase activity"/>
    <property type="evidence" value="ECO:0007669"/>
    <property type="project" value="TreeGrafter"/>
</dbReference>
<evidence type="ECO:0000313" key="9">
    <source>
        <dbReference type="WBParaSite" id="TREG1_140380.2"/>
    </source>
</evidence>
<keyword evidence="4" id="KW-0347">Helicase</keyword>
<evidence type="ECO:0000256" key="2">
    <source>
        <dbReference type="ARBA" id="ARBA00023306"/>
    </source>
</evidence>
<dbReference type="InterPro" id="IPR041562">
    <property type="entry name" value="MCM_lid"/>
</dbReference>
<dbReference type="GO" id="GO:0003688">
    <property type="term" value="F:DNA replication origin binding"/>
    <property type="evidence" value="ECO:0007669"/>
    <property type="project" value="UniProtKB-UniRule"/>
</dbReference>
<feature type="signal peptide" evidence="5">
    <location>
        <begin position="1"/>
        <end position="16"/>
    </location>
</feature>
<keyword evidence="4" id="KW-0378">Hydrolase</keyword>
<dbReference type="GO" id="GO:0000727">
    <property type="term" value="P:double-strand break repair via break-induced replication"/>
    <property type="evidence" value="ECO:0007669"/>
    <property type="project" value="TreeGrafter"/>
</dbReference>
<dbReference type="Pfam" id="PF21933">
    <property type="entry name" value="MCM5_C"/>
    <property type="match status" value="1"/>
</dbReference>
<sequence>MLLIIIILQTLCVYKAVKLSEEIIKKEYSSLTAFFLPSKVTSFIKIKMTFLLINNRLIKNILFNSYSDPVGTNLTDNADSDEIPLSTLRRFIAYARERCGPRLSEKAAEKLSNQYVLMRSGSTRYEQETGKRCAIPITVRQLEAIIRISESLAKMRLAAFATESDVEEALRLFHVSTLEAAMTGSLEGAEGFTTQEEHDLILRVEKQLKKRFVIGSQVSEYAIVQDFTRQGFPERAVTKVLHFMIRRGEVQYRMQRRILYRIK</sequence>
<keyword evidence="4" id="KW-0235">DNA replication</keyword>
<dbReference type="GO" id="GO:0005634">
    <property type="term" value="C:nucleus"/>
    <property type="evidence" value="ECO:0007669"/>
    <property type="project" value="UniProtKB-SubCell"/>
</dbReference>
<name>A0AA85J2R5_TRIRE</name>
<feature type="chain" id="PRO_5041729570" description="DNA replication licensing factor MCM5" evidence="5">
    <location>
        <begin position="17"/>
        <end position="263"/>
    </location>
</feature>
<dbReference type="InterPro" id="IPR008048">
    <property type="entry name" value="MCM5"/>
</dbReference>
<dbReference type="Pfam" id="PF17855">
    <property type="entry name" value="MCM_lid"/>
    <property type="match status" value="1"/>
</dbReference>
<dbReference type="InterPro" id="IPR031327">
    <property type="entry name" value="MCM"/>
</dbReference>
<dbReference type="EC" id="3.6.4.12" evidence="4"/>
<accession>A0AA85J2R5</accession>
<organism evidence="8 9">
    <name type="scientific">Trichobilharzia regenti</name>
    <name type="common">Nasal bird schistosome</name>
    <dbReference type="NCBI Taxonomy" id="157069"/>
    <lineage>
        <taxon>Eukaryota</taxon>
        <taxon>Metazoa</taxon>
        <taxon>Spiralia</taxon>
        <taxon>Lophotrochozoa</taxon>
        <taxon>Platyhelminthes</taxon>
        <taxon>Trematoda</taxon>
        <taxon>Digenea</taxon>
        <taxon>Strigeidida</taxon>
        <taxon>Schistosomatoidea</taxon>
        <taxon>Schistosomatidae</taxon>
        <taxon>Trichobilharzia</taxon>
    </lineage>
</organism>
<feature type="domain" description="MCM AAA-lid" evidence="6">
    <location>
        <begin position="87"/>
        <end position="176"/>
    </location>
</feature>
<dbReference type="GO" id="GO:0042555">
    <property type="term" value="C:MCM complex"/>
    <property type="evidence" value="ECO:0007669"/>
    <property type="project" value="UniProtKB-UniRule"/>
</dbReference>
<evidence type="ECO:0000259" key="7">
    <source>
        <dbReference type="Pfam" id="PF21933"/>
    </source>
</evidence>
<reference evidence="9" key="2">
    <citation type="submission" date="2023-11" db="UniProtKB">
        <authorList>
            <consortium name="WormBaseParasite"/>
        </authorList>
    </citation>
    <scope>IDENTIFICATION</scope>
</reference>
<comment type="subcellular location">
    <subcellularLocation>
        <location evidence="4">Nucleus</location>
    </subcellularLocation>
</comment>
<keyword evidence="8" id="KW-1185">Reference proteome</keyword>
<reference evidence="8" key="1">
    <citation type="submission" date="2022-06" db="EMBL/GenBank/DDBJ databases">
        <authorList>
            <person name="Berger JAMES D."/>
            <person name="Berger JAMES D."/>
        </authorList>
    </citation>
    <scope>NUCLEOTIDE SEQUENCE [LARGE SCALE GENOMIC DNA]</scope>
</reference>
<dbReference type="InterPro" id="IPR054125">
    <property type="entry name" value="MCM5_C"/>
</dbReference>
<protein>
    <recommendedName>
        <fullName evidence="4">DNA replication licensing factor MCM5</fullName>
        <ecNumber evidence="4">3.6.4.12</ecNumber>
    </recommendedName>
</protein>